<evidence type="ECO:0000313" key="1">
    <source>
        <dbReference type="EMBL" id="KAL0925457.1"/>
    </source>
</evidence>
<reference evidence="1 3" key="1">
    <citation type="journal article" date="2024" name="Plant Biotechnol. J.">
        <title>Dendrobium thyrsiflorum genome and its molecular insights into genes involved in important horticultural traits.</title>
        <authorList>
            <person name="Chen B."/>
            <person name="Wang J.Y."/>
            <person name="Zheng P.J."/>
            <person name="Li K.L."/>
            <person name="Liang Y.M."/>
            <person name="Chen X.F."/>
            <person name="Zhang C."/>
            <person name="Zhao X."/>
            <person name="He X."/>
            <person name="Zhang G.Q."/>
            <person name="Liu Z.J."/>
            <person name="Xu Q."/>
        </authorList>
    </citation>
    <scope>NUCLEOTIDE SEQUENCE [LARGE SCALE GENOMIC DNA]</scope>
    <source>
        <strain evidence="1">GZMU011</strain>
    </source>
</reference>
<gene>
    <name evidence="1" type="ORF">M5K25_003789</name>
    <name evidence="2" type="ORF">M5K25_003791</name>
</gene>
<dbReference type="EMBL" id="JANQDX010000004">
    <property type="protein sequence ID" value="KAL0925457.1"/>
    <property type="molecule type" value="Genomic_DNA"/>
</dbReference>
<protein>
    <submittedName>
        <fullName evidence="1">Uncharacterized protein</fullName>
    </submittedName>
</protein>
<dbReference type="AlphaFoldDB" id="A0ABD0VK00"/>
<comment type="caution">
    <text evidence="1">The sequence shown here is derived from an EMBL/GenBank/DDBJ whole genome shotgun (WGS) entry which is preliminary data.</text>
</comment>
<accession>A0ABD0VK00</accession>
<name>A0ABD0VK00_DENTH</name>
<dbReference type="Proteomes" id="UP001552299">
    <property type="component" value="Unassembled WGS sequence"/>
</dbReference>
<evidence type="ECO:0000313" key="2">
    <source>
        <dbReference type="EMBL" id="KAL0925459.1"/>
    </source>
</evidence>
<dbReference type="EMBL" id="JANQDX010000004">
    <property type="protein sequence ID" value="KAL0925459.1"/>
    <property type="molecule type" value="Genomic_DNA"/>
</dbReference>
<sequence length="108" mass="12220">MAGSKHSRALTGSYSSQPIDDRFLEAADEEAYHRYKTATIAPPKVLNHEILNYEVPDLFVGITLQFLVIIAFPFNSKLLFEFFVSLEVNSEGTALQSYVCRWPVAITY</sequence>
<proteinExistence type="predicted"/>
<evidence type="ECO:0000313" key="3">
    <source>
        <dbReference type="Proteomes" id="UP001552299"/>
    </source>
</evidence>
<organism evidence="1 3">
    <name type="scientific">Dendrobium thyrsiflorum</name>
    <name type="common">Pinecone-like raceme dendrobium</name>
    <name type="synonym">Orchid</name>
    <dbReference type="NCBI Taxonomy" id="117978"/>
    <lineage>
        <taxon>Eukaryota</taxon>
        <taxon>Viridiplantae</taxon>
        <taxon>Streptophyta</taxon>
        <taxon>Embryophyta</taxon>
        <taxon>Tracheophyta</taxon>
        <taxon>Spermatophyta</taxon>
        <taxon>Magnoliopsida</taxon>
        <taxon>Liliopsida</taxon>
        <taxon>Asparagales</taxon>
        <taxon>Orchidaceae</taxon>
        <taxon>Epidendroideae</taxon>
        <taxon>Malaxideae</taxon>
        <taxon>Dendrobiinae</taxon>
        <taxon>Dendrobium</taxon>
    </lineage>
</organism>
<keyword evidence="3" id="KW-1185">Reference proteome</keyword>